<dbReference type="InterPro" id="IPR036890">
    <property type="entry name" value="HATPase_C_sf"/>
</dbReference>
<organism evidence="8 9">
    <name type="scientific">Jimgerdemannia flammicorona</name>
    <dbReference type="NCBI Taxonomy" id="994334"/>
    <lineage>
        <taxon>Eukaryota</taxon>
        <taxon>Fungi</taxon>
        <taxon>Fungi incertae sedis</taxon>
        <taxon>Mucoromycota</taxon>
        <taxon>Mucoromycotina</taxon>
        <taxon>Endogonomycetes</taxon>
        <taxon>Endogonales</taxon>
        <taxon>Endogonaceae</taxon>
        <taxon>Jimgerdemannia</taxon>
    </lineage>
</organism>
<evidence type="ECO:0000256" key="2">
    <source>
        <dbReference type="ARBA" id="ARBA00022679"/>
    </source>
</evidence>
<dbReference type="Gene3D" id="3.30.565.10">
    <property type="entry name" value="Histidine kinase-like ATPase, C-terminal domain"/>
    <property type="match status" value="1"/>
</dbReference>
<reference evidence="8 9" key="1">
    <citation type="journal article" date="2018" name="New Phytol.">
        <title>Phylogenomics of Endogonaceae and evolution of mycorrhizas within Mucoromycota.</title>
        <authorList>
            <person name="Chang Y."/>
            <person name="Desiro A."/>
            <person name="Na H."/>
            <person name="Sandor L."/>
            <person name="Lipzen A."/>
            <person name="Clum A."/>
            <person name="Barry K."/>
            <person name="Grigoriev I.V."/>
            <person name="Martin F.M."/>
            <person name="Stajich J.E."/>
            <person name="Smith M.E."/>
            <person name="Bonito G."/>
            <person name="Spatafora J.W."/>
        </authorList>
    </citation>
    <scope>NUCLEOTIDE SEQUENCE [LARGE SCALE GENOMIC DNA]</scope>
    <source>
        <strain evidence="8 9">GMNB39</strain>
    </source>
</reference>
<dbReference type="GO" id="GO:0005759">
    <property type="term" value="C:mitochondrial matrix"/>
    <property type="evidence" value="ECO:0007669"/>
    <property type="project" value="UniProtKB-SubCell"/>
</dbReference>
<dbReference type="InterPro" id="IPR003594">
    <property type="entry name" value="HATPase_dom"/>
</dbReference>
<gene>
    <name evidence="8" type="ORF">BC936DRAFT_143716</name>
</gene>
<dbReference type="GO" id="GO:0005524">
    <property type="term" value="F:ATP binding"/>
    <property type="evidence" value="ECO:0007669"/>
    <property type="project" value="UniProtKB-UniRule"/>
</dbReference>
<evidence type="ECO:0000256" key="5">
    <source>
        <dbReference type="ARBA" id="ARBA00022840"/>
    </source>
</evidence>
<evidence type="ECO:0000256" key="7">
    <source>
        <dbReference type="RuleBase" id="RU366032"/>
    </source>
</evidence>
<dbReference type="SUPFAM" id="SSF69012">
    <property type="entry name" value="alpha-ketoacid dehydrogenase kinase, N-terminal domain"/>
    <property type="match status" value="1"/>
</dbReference>
<keyword evidence="4 7" id="KW-0418">Kinase</keyword>
<comment type="similarity">
    <text evidence="1 7">Belongs to the PDK/BCKDK protein kinase family.</text>
</comment>
<accession>A0A433DDI8</accession>
<dbReference type="InterPro" id="IPR039028">
    <property type="entry name" value="BCKD/PDK"/>
</dbReference>
<dbReference type="InterPro" id="IPR036784">
    <property type="entry name" value="AK/P_DHK_N_sf"/>
</dbReference>
<evidence type="ECO:0000256" key="3">
    <source>
        <dbReference type="ARBA" id="ARBA00022741"/>
    </source>
</evidence>
<dbReference type="Gene3D" id="1.20.140.20">
    <property type="entry name" value="Alpha-ketoacid/pyruvate dehydrogenase kinase, N-terminal domain"/>
    <property type="match status" value="1"/>
</dbReference>
<dbReference type="PANTHER" id="PTHR11947:SF25">
    <property type="entry name" value="[PYRUVATE DEHYDROGENASE (ACETYL-TRANSFERRING)] KINASE 2, MITOCHONDRIAL"/>
    <property type="match status" value="1"/>
</dbReference>
<dbReference type="GO" id="GO:0010906">
    <property type="term" value="P:regulation of glucose metabolic process"/>
    <property type="evidence" value="ECO:0007669"/>
    <property type="project" value="TreeGrafter"/>
</dbReference>
<evidence type="ECO:0000256" key="4">
    <source>
        <dbReference type="ARBA" id="ARBA00022777"/>
    </source>
</evidence>
<proteinExistence type="inferred from homology"/>
<keyword evidence="9" id="KW-1185">Reference proteome</keyword>
<dbReference type="EMBL" id="RBNI01002814">
    <property type="protein sequence ID" value="RUP48897.1"/>
    <property type="molecule type" value="Genomic_DNA"/>
</dbReference>
<keyword evidence="6 7" id="KW-0496">Mitochondrion</keyword>
<sequence>MPSNHTLLSTTSPARRTTSLNINSAARRQHLTTSISHGRRYAPVALSAPQPSSFQAPSFHDDPPHQYNNAHHHQHQTHSAQPAKTPAHPKPTSMNRPFSSEHFYHSRVLEQYVSKPVNTITLRQLCFFGRNMTNQKLIRLANYARTELAIRLAHRIHDFQNLPFIVGTNPHIAYVYDLYWQAFDCLRCFPQIDTMDDNEAFCKMLQDTLKDHLVVIPQLALGIVQCAQHISPSQVDRFMNTMLRSRISRRVIAEQHLALTHSHELPHSEEKRDCIGMVNTHCSAIEIVGKCAGLARDHCISTYGHGQPDRWEPPQVVVNGHPDVSFTYIPDHLEYIIYELLMNSMTYTVLRFSPPDSSSPLIPLPPVTVTICSGDSDLIFRVSDQAGGIPSSRSNNLWSYSHAPDGFVNFDKVPRLAASMAEHVDGVLLSPTPHLGIGLPMSKVYAEYWGGELNIISMDGFGTDAYVKIPKLGNRMENLGFQEFEATDPSWGSIPKEGPAGAGWVPNTVSVMVTGGSTSAA</sequence>
<evidence type="ECO:0000313" key="9">
    <source>
        <dbReference type="Proteomes" id="UP000268093"/>
    </source>
</evidence>
<dbReference type="Pfam" id="PF10436">
    <property type="entry name" value="BCDHK_Adom3"/>
    <property type="match status" value="1"/>
</dbReference>
<keyword evidence="2 7" id="KW-0808">Transferase</keyword>
<dbReference type="GO" id="GO:0004740">
    <property type="term" value="F:pyruvate dehydrogenase (acetyl-transferring) kinase activity"/>
    <property type="evidence" value="ECO:0007669"/>
    <property type="project" value="TreeGrafter"/>
</dbReference>
<comment type="subcellular location">
    <subcellularLocation>
        <location evidence="7">Mitochondrion matrix</location>
    </subcellularLocation>
</comment>
<protein>
    <recommendedName>
        <fullName evidence="7">Protein-serine/threonine kinase</fullName>
        <ecNumber evidence="7">2.7.11.-</ecNumber>
    </recommendedName>
</protein>
<name>A0A433DDI8_9FUNG</name>
<dbReference type="AlphaFoldDB" id="A0A433DDI8"/>
<dbReference type="Proteomes" id="UP000268093">
    <property type="component" value="Unassembled WGS sequence"/>
</dbReference>
<dbReference type="Pfam" id="PF02518">
    <property type="entry name" value="HATPase_c"/>
    <property type="match status" value="1"/>
</dbReference>
<evidence type="ECO:0000256" key="1">
    <source>
        <dbReference type="ARBA" id="ARBA00006155"/>
    </source>
</evidence>
<dbReference type="SUPFAM" id="SSF55874">
    <property type="entry name" value="ATPase domain of HSP90 chaperone/DNA topoisomerase II/histidine kinase"/>
    <property type="match status" value="1"/>
</dbReference>
<dbReference type="PANTHER" id="PTHR11947">
    <property type="entry name" value="PYRUVATE DEHYDROGENASE KINASE"/>
    <property type="match status" value="1"/>
</dbReference>
<evidence type="ECO:0000313" key="8">
    <source>
        <dbReference type="EMBL" id="RUP48897.1"/>
    </source>
</evidence>
<keyword evidence="3 7" id="KW-0547">Nucleotide-binding</keyword>
<keyword evidence="5 7" id="KW-0067">ATP-binding</keyword>
<comment type="caution">
    <text evidence="8">The sequence shown here is derived from an EMBL/GenBank/DDBJ whole genome shotgun (WGS) entry which is preliminary data.</text>
</comment>
<dbReference type="EC" id="2.7.11.-" evidence="7"/>
<dbReference type="OrthoDB" id="407390at2759"/>
<evidence type="ECO:0000256" key="6">
    <source>
        <dbReference type="ARBA" id="ARBA00023128"/>
    </source>
</evidence>
<dbReference type="InterPro" id="IPR018955">
    <property type="entry name" value="BCDHK/PDK_N"/>
</dbReference>